<dbReference type="RefSeq" id="WP_259036186.1">
    <property type="nucleotide sequence ID" value="NZ_JAJISC010000004.1"/>
</dbReference>
<accession>A0ABT2EDW6</accession>
<dbReference type="InterPro" id="IPR011041">
    <property type="entry name" value="Quinoprot_gluc/sorb_DH_b-prop"/>
</dbReference>
<dbReference type="EMBL" id="JAJISC010000004">
    <property type="protein sequence ID" value="MCS2609684.1"/>
    <property type="molecule type" value="Genomic_DNA"/>
</dbReference>
<protein>
    <submittedName>
        <fullName evidence="2">PQQ-dependent sugar dehydrogenase</fullName>
    </submittedName>
</protein>
<proteinExistence type="predicted"/>
<dbReference type="Proteomes" id="UP001165542">
    <property type="component" value="Unassembled WGS sequence"/>
</dbReference>
<organism evidence="2 3">
    <name type="scientific">Halomonas dongshanensis</name>
    <dbReference type="NCBI Taxonomy" id="2890835"/>
    <lineage>
        <taxon>Bacteria</taxon>
        <taxon>Pseudomonadati</taxon>
        <taxon>Pseudomonadota</taxon>
        <taxon>Gammaproteobacteria</taxon>
        <taxon>Oceanospirillales</taxon>
        <taxon>Halomonadaceae</taxon>
        <taxon>Halomonas</taxon>
    </lineage>
</organism>
<keyword evidence="3" id="KW-1185">Reference proteome</keyword>
<dbReference type="PANTHER" id="PTHR19328">
    <property type="entry name" value="HEDGEHOG-INTERACTING PROTEIN"/>
    <property type="match status" value="1"/>
</dbReference>
<dbReference type="Gene3D" id="2.120.10.30">
    <property type="entry name" value="TolB, C-terminal domain"/>
    <property type="match status" value="1"/>
</dbReference>
<feature type="domain" description="Glucose/Sorbosone dehydrogenase" evidence="1">
    <location>
        <begin position="64"/>
        <end position="393"/>
    </location>
</feature>
<dbReference type="InterPro" id="IPR012938">
    <property type="entry name" value="Glc/Sorbosone_DH"/>
</dbReference>
<dbReference type="SUPFAM" id="SSF50952">
    <property type="entry name" value="Soluble quinoprotein glucose dehydrogenase"/>
    <property type="match status" value="1"/>
</dbReference>
<evidence type="ECO:0000313" key="2">
    <source>
        <dbReference type="EMBL" id="MCS2609684.1"/>
    </source>
</evidence>
<sequence length="398" mass="42626">MPTRATSTRATHARFIGPYALNAALFGVGATALLAATAAHAEMIEEAIATEEHTLSLERVAEGLAHPWALAFLPDGGYLVSERGGRLLSIDAEGTVTPIEGLFEVSTEGQGGLLDLALHPQFGDGEHDWLYLTWSKPEADGSRAALSRLRWDEGEITEVEHLFEQDRASQPGRHYGSRLAFLPDGTLLMSVGDRGSEPARAQDRGDHAGSILRLTDTGGVPDDNPFVDDPDTLDEIYTLGNRNVQGMTVRHDGTPWITQHGPLGGDELNPLTPGANYGWPEVSQGNDYATNEPIGVRSLDGMEEAAYVFEGRFAPSGLAEVSESASDLEAWQGDLLAGGLASEQLVRLRPEEGNITHTEVILNGDIGRVRDVRQGPDGAIYLLTDAAEGALYRLAAAD</sequence>
<reference evidence="2" key="1">
    <citation type="submission" date="2021-11" db="EMBL/GenBank/DDBJ databases">
        <title>Halomonas sp., isolated from a coastal aquaculture zone in Dongshan Bay.</title>
        <authorList>
            <person name="Lin W."/>
        </authorList>
    </citation>
    <scope>NUCLEOTIDE SEQUENCE</scope>
    <source>
        <strain evidence="2">Yzlin-01</strain>
    </source>
</reference>
<comment type="caution">
    <text evidence="2">The sequence shown here is derived from an EMBL/GenBank/DDBJ whole genome shotgun (WGS) entry which is preliminary data.</text>
</comment>
<evidence type="ECO:0000313" key="3">
    <source>
        <dbReference type="Proteomes" id="UP001165542"/>
    </source>
</evidence>
<dbReference type="Pfam" id="PF07995">
    <property type="entry name" value="GSDH"/>
    <property type="match status" value="1"/>
</dbReference>
<gene>
    <name evidence="2" type="ORF">LLY24_10190</name>
</gene>
<name>A0ABT2EDW6_9GAMM</name>
<dbReference type="InterPro" id="IPR011042">
    <property type="entry name" value="6-blade_b-propeller_TolB-like"/>
</dbReference>
<dbReference type="PANTHER" id="PTHR19328:SF75">
    <property type="entry name" value="ALDOSE SUGAR DEHYDROGENASE YLII"/>
    <property type="match status" value="1"/>
</dbReference>
<evidence type="ECO:0000259" key="1">
    <source>
        <dbReference type="Pfam" id="PF07995"/>
    </source>
</evidence>